<dbReference type="Proteomes" id="UP000240883">
    <property type="component" value="Unassembled WGS sequence"/>
</dbReference>
<sequence>MPENDIDFINHFLDENPSQSWGFTIYRCTYASPSPSASWTHFLKHLNARTRLNLEEAGDDHGFLFSKLDWRVQEDPELEGASVEQVRE</sequence>
<name>A0A2T2P2M0_CORCC</name>
<evidence type="ECO:0000313" key="2">
    <source>
        <dbReference type="Proteomes" id="UP000240883"/>
    </source>
</evidence>
<gene>
    <name evidence="1" type="ORF">BS50DRAFT_569521</name>
</gene>
<reference evidence="1 2" key="1">
    <citation type="journal article" date="2018" name="Front. Microbiol.">
        <title>Genome-Wide Analysis of Corynespora cassiicola Leaf Fall Disease Putative Effectors.</title>
        <authorList>
            <person name="Lopez D."/>
            <person name="Ribeiro S."/>
            <person name="Label P."/>
            <person name="Fumanal B."/>
            <person name="Venisse J.S."/>
            <person name="Kohler A."/>
            <person name="de Oliveira R.R."/>
            <person name="Labutti K."/>
            <person name="Lipzen A."/>
            <person name="Lail K."/>
            <person name="Bauer D."/>
            <person name="Ohm R.A."/>
            <person name="Barry K.W."/>
            <person name="Spatafora J."/>
            <person name="Grigoriev I.V."/>
            <person name="Martin F.M."/>
            <person name="Pujade-Renaud V."/>
        </authorList>
    </citation>
    <scope>NUCLEOTIDE SEQUENCE [LARGE SCALE GENOMIC DNA]</scope>
    <source>
        <strain evidence="1 2">Philippines</strain>
    </source>
</reference>
<dbReference type="EMBL" id="KZ678130">
    <property type="protein sequence ID" value="PSN71925.1"/>
    <property type="molecule type" value="Genomic_DNA"/>
</dbReference>
<protein>
    <submittedName>
        <fullName evidence="1">Uncharacterized protein</fullName>
    </submittedName>
</protein>
<evidence type="ECO:0000313" key="1">
    <source>
        <dbReference type="EMBL" id="PSN71925.1"/>
    </source>
</evidence>
<dbReference type="OrthoDB" id="4424523at2759"/>
<organism evidence="1 2">
    <name type="scientific">Corynespora cassiicola Philippines</name>
    <dbReference type="NCBI Taxonomy" id="1448308"/>
    <lineage>
        <taxon>Eukaryota</taxon>
        <taxon>Fungi</taxon>
        <taxon>Dikarya</taxon>
        <taxon>Ascomycota</taxon>
        <taxon>Pezizomycotina</taxon>
        <taxon>Dothideomycetes</taxon>
        <taxon>Pleosporomycetidae</taxon>
        <taxon>Pleosporales</taxon>
        <taxon>Corynesporascaceae</taxon>
        <taxon>Corynespora</taxon>
    </lineage>
</organism>
<accession>A0A2T2P2M0</accession>
<proteinExistence type="predicted"/>
<keyword evidence="2" id="KW-1185">Reference proteome</keyword>
<dbReference type="AlphaFoldDB" id="A0A2T2P2M0"/>